<dbReference type="Gene3D" id="3.40.50.720">
    <property type="entry name" value="NAD(P)-binding Rossmann-like Domain"/>
    <property type="match status" value="1"/>
</dbReference>
<dbReference type="PANTHER" id="PTHR43669">
    <property type="entry name" value="5-KETO-D-GLUCONATE 5-REDUCTASE"/>
    <property type="match status" value="1"/>
</dbReference>
<evidence type="ECO:0000259" key="3">
    <source>
        <dbReference type="SMART" id="SM01007"/>
    </source>
</evidence>
<accession>A0A6P2BZK0</accession>
<dbReference type="Pfam" id="PF00596">
    <property type="entry name" value="Aldolase_II"/>
    <property type="match status" value="1"/>
</dbReference>
<name>A0A6P2BZK0_9ACTN</name>
<dbReference type="InterPro" id="IPR013454">
    <property type="entry name" value="Bifunc_RhaD/ADH"/>
</dbReference>
<dbReference type="Pfam" id="PF00106">
    <property type="entry name" value="adh_short"/>
    <property type="match status" value="1"/>
</dbReference>
<dbReference type="PANTHER" id="PTHR43669:SF8">
    <property type="entry name" value="SHORT-CHAIN TYPE DEHYDROGENASE_REDUCTASE-RELATED"/>
    <property type="match status" value="1"/>
</dbReference>
<evidence type="ECO:0000256" key="1">
    <source>
        <dbReference type="ARBA" id="ARBA00006484"/>
    </source>
</evidence>
<dbReference type="PRINTS" id="PR00081">
    <property type="entry name" value="GDHRDH"/>
</dbReference>
<dbReference type="InterPro" id="IPR002347">
    <property type="entry name" value="SDR_fam"/>
</dbReference>
<dbReference type="NCBIfam" id="TIGR02632">
    <property type="entry name" value="RhaD_aldol-ADH"/>
    <property type="match status" value="1"/>
</dbReference>
<dbReference type="SUPFAM" id="SSF53639">
    <property type="entry name" value="AraD/HMP-PK domain-like"/>
    <property type="match status" value="1"/>
</dbReference>
<dbReference type="Gene3D" id="3.40.225.10">
    <property type="entry name" value="Class II aldolase/adducin N-terminal domain"/>
    <property type="match status" value="1"/>
</dbReference>
<keyword evidence="5" id="KW-1185">Reference proteome</keyword>
<dbReference type="FunFam" id="3.40.50.720:FF:000084">
    <property type="entry name" value="Short-chain dehydrogenase reductase"/>
    <property type="match status" value="1"/>
</dbReference>
<dbReference type="InterPro" id="IPR036409">
    <property type="entry name" value="Aldolase_II/adducin_N_sf"/>
</dbReference>
<evidence type="ECO:0000256" key="2">
    <source>
        <dbReference type="ARBA" id="ARBA00023002"/>
    </source>
</evidence>
<comment type="caution">
    <text evidence="4">The sequence shown here is derived from an EMBL/GenBank/DDBJ whole genome shotgun (WGS) entry which is preliminary data.</text>
</comment>
<comment type="similarity">
    <text evidence="1">Belongs to the short-chain dehydrogenases/reductases (SDR) family.</text>
</comment>
<dbReference type="AlphaFoldDB" id="A0A6P2BZK0"/>
<evidence type="ECO:0000313" key="5">
    <source>
        <dbReference type="Proteomes" id="UP000460272"/>
    </source>
</evidence>
<organism evidence="4 5">
    <name type="scientific">Trebonia kvetii</name>
    <dbReference type="NCBI Taxonomy" id="2480626"/>
    <lineage>
        <taxon>Bacteria</taxon>
        <taxon>Bacillati</taxon>
        <taxon>Actinomycetota</taxon>
        <taxon>Actinomycetes</taxon>
        <taxon>Streptosporangiales</taxon>
        <taxon>Treboniaceae</taxon>
        <taxon>Trebonia</taxon>
    </lineage>
</organism>
<dbReference type="SUPFAM" id="SSF51735">
    <property type="entry name" value="NAD(P)-binding Rossmann-fold domains"/>
    <property type="match status" value="1"/>
</dbReference>
<dbReference type="SMART" id="SM01007">
    <property type="entry name" value="Aldolase_II"/>
    <property type="match status" value="1"/>
</dbReference>
<keyword evidence="2" id="KW-0560">Oxidoreductase</keyword>
<dbReference type="EMBL" id="RPFW01000003">
    <property type="protein sequence ID" value="TVZ04127.1"/>
    <property type="molecule type" value="Genomic_DNA"/>
</dbReference>
<sequence length="690" mass="71512">MGSLITVADSTYQTPADETVAALIGRSNRLGADPRNTNYAGGNTSAKGAAVDPVTGEPAELLWVKGSGGDLGTLTEAGLAVLRLDALRALVGVYPGVDREDEMVAAFDFCAFGKGGAAPSIDTAMHGLVEAAHVDHLHPDAGIAFATAADGEKLTAECFGGRVAWVPWRRPGFQLGLDIAAIKAANPGAIGVILGGHGITAWGDTSEECEARSLEIIAAAQKFIDERGTAQPFGKIVVEPLPETERRARAAALAPVIRGLASTDKPQLGHYSDHPAVLEFAGSEKLAALAALGTSCPDHFLRTKVRPMVLDVAPDAPLEVVIARLRELHEAYRAEYRAYYERYATPDSPPMRGADPAIVLVPGVGMFSYGADKQTARVAGEFYLNAIGVMRGAEAISSYAPIAESEKFRIEYWELEEAKLRRRPRPKPLAGRIALVTGGGSGIGRATARRLAAEGACVVVADRDAQSAKAVAGGIGSADVAVPVAADVTAEDDVAAAIAAAALAFGGVDLVVNNAGLSISKPLAETTVADWDLLHDVMARGSFLVSREAAKAMEAQGMGGDIIYIVSKNGVFAGPSNVAYGAAKADQAHQVRLLAAELGGIGVRVNGINPDGVVRGSGIFAGGWGAKRAAVYGVPEEELGAYYAQRTLLKQEVLPEHIAAAVFALTGGDLPLTTGLLIPVDAGVAAAFLR</sequence>
<reference evidence="4 5" key="1">
    <citation type="submission" date="2018-11" db="EMBL/GenBank/DDBJ databases">
        <title>Trebonia kvetii gen.nov., sp.nov., a novel acidophilic actinobacterium, and proposal of the new actinobacterial family Treboniaceae fam. nov.</title>
        <authorList>
            <person name="Rapoport D."/>
            <person name="Sagova-Mareckova M."/>
            <person name="Sedlacek I."/>
            <person name="Provaznik J."/>
            <person name="Kralova S."/>
            <person name="Pavlinic D."/>
            <person name="Benes V."/>
            <person name="Kopecky J."/>
        </authorList>
    </citation>
    <scope>NUCLEOTIDE SEQUENCE [LARGE SCALE GENOMIC DNA]</scope>
    <source>
        <strain evidence="4 5">15Tr583</strain>
    </source>
</reference>
<gene>
    <name evidence="4" type="ORF">EAS64_17145</name>
</gene>
<dbReference type="InterPro" id="IPR036291">
    <property type="entry name" value="NAD(P)-bd_dom_sf"/>
</dbReference>
<dbReference type="NCBIfam" id="NF006189">
    <property type="entry name" value="PRK08324.1-3"/>
    <property type="match status" value="1"/>
</dbReference>
<protein>
    <submittedName>
        <fullName evidence="4">Bifunctional aldolase/short-chain dehydrogenase</fullName>
    </submittedName>
</protein>
<dbReference type="InterPro" id="IPR001303">
    <property type="entry name" value="Aldolase_II/adducin_N"/>
</dbReference>
<proteinExistence type="inferred from homology"/>
<dbReference type="OrthoDB" id="9774430at2"/>
<evidence type="ECO:0000313" key="4">
    <source>
        <dbReference type="EMBL" id="TVZ04127.1"/>
    </source>
</evidence>
<feature type="domain" description="Class II aldolase/adducin N-terminal" evidence="3">
    <location>
        <begin position="22"/>
        <end position="224"/>
    </location>
</feature>
<dbReference type="GO" id="GO:0016491">
    <property type="term" value="F:oxidoreductase activity"/>
    <property type="evidence" value="ECO:0007669"/>
    <property type="project" value="UniProtKB-KW"/>
</dbReference>
<dbReference type="NCBIfam" id="NF006188">
    <property type="entry name" value="PRK08324.1-1"/>
    <property type="match status" value="1"/>
</dbReference>
<dbReference type="Proteomes" id="UP000460272">
    <property type="component" value="Unassembled WGS sequence"/>
</dbReference>